<evidence type="ECO:0000256" key="4">
    <source>
        <dbReference type="ARBA" id="ARBA00022989"/>
    </source>
</evidence>
<evidence type="ECO:0000256" key="1">
    <source>
        <dbReference type="ARBA" id="ARBA00004127"/>
    </source>
</evidence>
<protein>
    <recommendedName>
        <fullName evidence="10">ER membrane protein complex subunit 5</fullName>
    </recommendedName>
</protein>
<name>A0A9P6WQ70_9ASCO</name>
<evidence type="ECO:0000313" key="9">
    <source>
        <dbReference type="Proteomes" id="UP000697127"/>
    </source>
</evidence>
<keyword evidence="9" id="KW-1185">Reference proteome</keyword>
<evidence type="ECO:0000256" key="7">
    <source>
        <dbReference type="SAM" id="SignalP"/>
    </source>
</evidence>
<proteinExistence type="inferred from homology"/>
<comment type="subcellular location">
    <subcellularLocation>
        <location evidence="1">Endomembrane system</location>
        <topology evidence="1">Multi-pass membrane protein</topology>
    </subcellularLocation>
</comment>
<evidence type="ECO:0000313" key="8">
    <source>
        <dbReference type="EMBL" id="KAG0691061.1"/>
    </source>
</evidence>
<evidence type="ECO:0000256" key="5">
    <source>
        <dbReference type="ARBA" id="ARBA00023136"/>
    </source>
</evidence>
<reference evidence="8" key="1">
    <citation type="submission" date="2020-11" db="EMBL/GenBank/DDBJ databases">
        <title>Kefir isolates.</title>
        <authorList>
            <person name="Marcisauskas S."/>
            <person name="Kim Y."/>
            <person name="Blasche S."/>
        </authorList>
    </citation>
    <scope>NUCLEOTIDE SEQUENCE</scope>
    <source>
        <strain evidence="8">Olga-1</strain>
    </source>
</reference>
<evidence type="ECO:0000256" key="3">
    <source>
        <dbReference type="ARBA" id="ARBA00022692"/>
    </source>
</evidence>
<keyword evidence="5 6" id="KW-0472">Membrane</keyword>
<dbReference type="AlphaFoldDB" id="A0A9P6WQ70"/>
<keyword evidence="4 6" id="KW-1133">Transmembrane helix</keyword>
<feature type="signal peptide" evidence="7">
    <location>
        <begin position="1"/>
        <end position="19"/>
    </location>
</feature>
<evidence type="ECO:0008006" key="10">
    <source>
        <dbReference type="Google" id="ProtNLM"/>
    </source>
</evidence>
<evidence type="ECO:0000256" key="6">
    <source>
        <dbReference type="SAM" id="Phobius"/>
    </source>
</evidence>
<gene>
    <name evidence="8" type="ORF">C6P40_005288</name>
</gene>
<keyword evidence="3 6" id="KW-0812">Transmembrane</keyword>
<feature type="chain" id="PRO_5040290130" description="ER membrane protein complex subunit 5" evidence="7">
    <location>
        <begin position="20"/>
        <end position="164"/>
    </location>
</feature>
<feature type="transmembrane region" description="Helical" evidence="6">
    <location>
        <begin position="51"/>
        <end position="71"/>
    </location>
</feature>
<comment type="caution">
    <text evidence="8">The sequence shown here is derived from an EMBL/GenBank/DDBJ whole genome shotgun (WGS) entry which is preliminary data.</text>
</comment>
<accession>A0A9P6WQ70</accession>
<evidence type="ECO:0000256" key="2">
    <source>
        <dbReference type="ARBA" id="ARBA00006109"/>
    </source>
</evidence>
<comment type="similarity">
    <text evidence="2">Belongs to the membrane magnesium transporter (TC 1.A.67) family.</text>
</comment>
<sequence>MFSFSTVLSLIGFFLLANAAYSRYELNQLAFIVSENSNSTISTINTLPIDIILEIFLGSFIIIISILTSFFTTTENSSSSICNDSLFVKLKNGNWIIDSKSNLYHPLRLIDLDRANNEIEKSGKGSYQYLDNRVNFANFTKRALYFQNWYNSSLTKSTSTSSKQ</sequence>
<dbReference type="GO" id="GO:0012505">
    <property type="term" value="C:endomembrane system"/>
    <property type="evidence" value="ECO:0007669"/>
    <property type="project" value="UniProtKB-SubCell"/>
</dbReference>
<dbReference type="EMBL" id="PUHW01000009">
    <property type="protein sequence ID" value="KAG0691061.1"/>
    <property type="molecule type" value="Genomic_DNA"/>
</dbReference>
<dbReference type="Pfam" id="PF10270">
    <property type="entry name" value="MMgT"/>
    <property type="match status" value="1"/>
</dbReference>
<keyword evidence="7" id="KW-0732">Signal</keyword>
<dbReference type="InterPro" id="IPR018937">
    <property type="entry name" value="MMgT"/>
</dbReference>
<organism evidence="8 9">
    <name type="scientific">Pichia californica</name>
    <dbReference type="NCBI Taxonomy" id="460514"/>
    <lineage>
        <taxon>Eukaryota</taxon>
        <taxon>Fungi</taxon>
        <taxon>Dikarya</taxon>
        <taxon>Ascomycota</taxon>
        <taxon>Saccharomycotina</taxon>
        <taxon>Pichiomycetes</taxon>
        <taxon>Pichiales</taxon>
        <taxon>Pichiaceae</taxon>
        <taxon>Pichia</taxon>
    </lineage>
</organism>
<dbReference type="Proteomes" id="UP000697127">
    <property type="component" value="Unassembled WGS sequence"/>
</dbReference>
<dbReference type="OrthoDB" id="10598939at2759"/>